<sequence>MSLKQPHKLRIDLDQIQYGGWDDDGYRKILHNGVFYTGYLVLDKFPNETVQNEIEYKNGSHLGWDNEYNENGQLIRTSLSVGETTLCFYEYDSDNKIINGGKLTDDEYYQKMVKRYGLD</sequence>
<evidence type="ECO:0000313" key="1">
    <source>
        <dbReference type="EMBL" id="MFC4477375.1"/>
    </source>
</evidence>
<evidence type="ECO:0008006" key="3">
    <source>
        <dbReference type="Google" id="ProtNLM"/>
    </source>
</evidence>
<name>A0ABV8ZE53_9FLAO</name>
<gene>
    <name evidence="1" type="ORF">ACFO3N_09910</name>
</gene>
<comment type="caution">
    <text evidence="1">The sequence shown here is derived from an EMBL/GenBank/DDBJ whole genome shotgun (WGS) entry which is preliminary data.</text>
</comment>
<reference evidence="2" key="1">
    <citation type="journal article" date="2019" name="Int. J. Syst. Evol. Microbiol.">
        <title>The Global Catalogue of Microorganisms (GCM) 10K type strain sequencing project: providing services to taxonomists for standard genome sequencing and annotation.</title>
        <authorList>
            <consortium name="The Broad Institute Genomics Platform"/>
            <consortium name="The Broad Institute Genome Sequencing Center for Infectious Disease"/>
            <person name="Wu L."/>
            <person name="Ma J."/>
        </authorList>
    </citation>
    <scope>NUCLEOTIDE SEQUENCE [LARGE SCALE GENOMIC DNA]</scope>
    <source>
        <strain evidence="2">NBRC 103627</strain>
    </source>
</reference>
<dbReference type="Proteomes" id="UP001596003">
    <property type="component" value="Unassembled WGS sequence"/>
</dbReference>
<dbReference type="RefSeq" id="WP_379797326.1">
    <property type="nucleotide sequence ID" value="NZ_JBHSFY010000005.1"/>
</dbReference>
<organism evidence="1 2">
    <name type="scientific">Flavobacterium chungangensis</name>
    <dbReference type="NCBI Taxonomy" id="2708132"/>
    <lineage>
        <taxon>Bacteria</taxon>
        <taxon>Pseudomonadati</taxon>
        <taxon>Bacteroidota</taxon>
        <taxon>Flavobacteriia</taxon>
        <taxon>Flavobacteriales</taxon>
        <taxon>Flavobacteriaceae</taxon>
        <taxon>Flavobacterium</taxon>
    </lineage>
</organism>
<accession>A0ABV8ZE53</accession>
<proteinExistence type="predicted"/>
<dbReference type="EMBL" id="JBHSFY010000005">
    <property type="protein sequence ID" value="MFC4477375.1"/>
    <property type="molecule type" value="Genomic_DNA"/>
</dbReference>
<evidence type="ECO:0000313" key="2">
    <source>
        <dbReference type="Proteomes" id="UP001596003"/>
    </source>
</evidence>
<protein>
    <recommendedName>
        <fullName evidence="3">Antitoxin YwqK</fullName>
    </recommendedName>
</protein>
<keyword evidence="2" id="KW-1185">Reference proteome</keyword>